<dbReference type="GeneID" id="20811525"/>
<evidence type="ECO:0000256" key="2">
    <source>
        <dbReference type="ARBA" id="ARBA00023136"/>
    </source>
</evidence>
<dbReference type="GO" id="GO:0005789">
    <property type="term" value="C:endoplasmic reticulum membrane"/>
    <property type="evidence" value="ECO:0007669"/>
    <property type="project" value="TreeGrafter"/>
</dbReference>
<accession>W4GB68</accession>
<keyword evidence="3" id="KW-0325">Glycoprotein</keyword>
<protein>
    <recommendedName>
        <fullName evidence="9">EGF-like domain-containing protein</fullName>
    </recommendedName>
</protein>
<name>W4GB68_APHAT</name>
<proteinExistence type="predicted"/>
<feature type="chain" id="PRO_5004842269" description="EGF-like domain-containing protein" evidence="7">
    <location>
        <begin position="20"/>
        <end position="742"/>
    </location>
</feature>
<dbReference type="VEuPathDB" id="FungiDB:H257_09529"/>
<keyword evidence="6" id="KW-1133">Transmembrane helix</keyword>
<dbReference type="GO" id="GO:0015926">
    <property type="term" value="F:glucosidase activity"/>
    <property type="evidence" value="ECO:0007669"/>
    <property type="project" value="TreeGrafter"/>
</dbReference>
<feature type="compositionally biased region" description="Low complexity" evidence="5">
    <location>
        <begin position="722"/>
        <end position="731"/>
    </location>
</feature>
<evidence type="ECO:0000313" key="8">
    <source>
        <dbReference type="EMBL" id="ETV76526.1"/>
    </source>
</evidence>
<evidence type="ECO:0000256" key="6">
    <source>
        <dbReference type="SAM" id="Phobius"/>
    </source>
</evidence>
<dbReference type="InterPro" id="IPR005629">
    <property type="entry name" value="Skn1/Kre6/Sbg1"/>
</dbReference>
<dbReference type="Gene3D" id="2.60.120.200">
    <property type="match status" value="2"/>
</dbReference>
<evidence type="ECO:0000256" key="3">
    <source>
        <dbReference type="ARBA" id="ARBA00023180"/>
    </source>
</evidence>
<dbReference type="RefSeq" id="XP_009834071.1">
    <property type="nucleotide sequence ID" value="XM_009835769.1"/>
</dbReference>
<evidence type="ECO:0000256" key="5">
    <source>
        <dbReference type="SAM" id="MobiDB-lite"/>
    </source>
</evidence>
<feature type="signal peptide" evidence="7">
    <location>
        <begin position="1"/>
        <end position="19"/>
    </location>
</feature>
<dbReference type="EMBL" id="KI913136">
    <property type="protein sequence ID" value="ETV76526.1"/>
    <property type="molecule type" value="Genomic_DNA"/>
</dbReference>
<dbReference type="GO" id="GO:0006078">
    <property type="term" value="P:(1-&gt;6)-beta-D-glucan biosynthetic process"/>
    <property type="evidence" value="ECO:0007669"/>
    <property type="project" value="TreeGrafter"/>
</dbReference>
<comment type="subcellular location">
    <subcellularLocation>
        <location evidence="1">Membrane</location>
    </subcellularLocation>
</comment>
<feature type="region of interest" description="Disordered" evidence="5">
    <location>
        <begin position="722"/>
        <end position="742"/>
    </location>
</feature>
<dbReference type="OrthoDB" id="412647at2759"/>
<sequence length="742" mass="80180">MKVLVLAFVVLTGNGGVSSAAKGPHYDASSGIPAWVDIDTPKKFYKATSSRGESWDLVMSDEFNRPGRNFTAGVDPMWTAIEMADGVNAALEYYSVNMTETVTEADGRGVFRIITKLDDISFRVYNQYKNPPGFQQSRMYYRSGMLQSWNKFCMQGGLIEVSCQQPGVTGANNPDANNPQARVTGGIYYPTWPGVWLLGNLGRALFMASTSRMWPWSYNVCDANLEKDQRISACDGNPGFGLNPHQGRGAPEIDILEGGGAAISSSVQIAPGMPDEYRPVFPINGESPYCIYSNECKTIGANTPDVPSSITATRGHRSWYQGLRYAAHVCAAKADQIQVASQINASLELGIVDNSCKLSTCPASFDVNGDRGPVDGKAGSGLYWGVNKDGQCFPVMNGYNGAYLCDPYTTNSKCTAPLHSDGNGNGNKIAPFAYQMDAISANWPVEFAAYSGYLKYQLEWVLGRRGYVRWMIDGVPLFEIPAEALESPPQNAAKSNPKKLMIEEPLYLIFNTALSTSWGTVPPNAGKPCRGDGLDPKVNRICDAYPLYLKLDYIRVWQNTSTMSVGCDPASHPTRLWIDGHKSEYEDIDNPNIDVDGNAFCNDNADCTLGGSIVTGSCSASNRCVCSAPAVWGGPRCTSNRGSVSGSSSDGPMGPPLVAVLIISVLATAAAAAIVYIRGRGKRLQLRFRGNLYADANAAAMTMPQELNLRGTVMSRQGSMEEMAASKSAASRTDTIRSRRVV</sequence>
<evidence type="ECO:0008006" key="9">
    <source>
        <dbReference type="Google" id="ProtNLM"/>
    </source>
</evidence>
<gene>
    <name evidence="8" type="ORF">H257_09529</name>
</gene>
<reference evidence="8" key="1">
    <citation type="submission" date="2013-12" db="EMBL/GenBank/DDBJ databases">
        <title>The Genome Sequence of Aphanomyces astaci APO3.</title>
        <authorList>
            <consortium name="The Broad Institute Genomics Platform"/>
            <person name="Russ C."/>
            <person name="Tyler B."/>
            <person name="van West P."/>
            <person name="Dieguez-Uribeondo J."/>
            <person name="Young S.K."/>
            <person name="Zeng Q."/>
            <person name="Gargeya S."/>
            <person name="Fitzgerald M."/>
            <person name="Abouelleil A."/>
            <person name="Alvarado L."/>
            <person name="Chapman S.B."/>
            <person name="Gainer-Dewar J."/>
            <person name="Goldberg J."/>
            <person name="Griggs A."/>
            <person name="Gujja S."/>
            <person name="Hansen M."/>
            <person name="Howarth C."/>
            <person name="Imamovic A."/>
            <person name="Ireland A."/>
            <person name="Larimer J."/>
            <person name="McCowan C."/>
            <person name="Murphy C."/>
            <person name="Pearson M."/>
            <person name="Poon T.W."/>
            <person name="Priest M."/>
            <person name="Roberts A."/>
            <person name="Saif S."/>
            <person name="Shea T."/>
            <person name="Sykes S."/>
            <person name="Wortman J."/>
            <person name="Nusbaum C."/>
            <person name="Birren B."/>
        </authorList>
    </citation>
    <scope>NUCLEOTIDE SEQUENCE [LARGE SCALE GENOMIC DNA]</scope>
    <source>
        <strain evidence="8">APO3</strain>
    </source>
</reference>
<keyword evidence="7" id="KW-0732">Signal</keyword>
<dbReference type="InterPro" id="IPR013320">
    <property type="entry name" value="ConA-like_dom_sf"/>
</dbReference>
<dbReference type="Pfam" id="PF03935">
    <property type="entry name" value="SKN1_KRE6_Sbg1"/>
    <property type="match status" value="2"/>
</dbReference>
<organism evidence="8">
    <name type="scientific">Aphanomyces astaci</name>
    <name type="common">Crayfish plague agent</name>
    <dbReference type="NCBI Taxonomy" id="112090"/>
    <lineage>
        <taxon>Eukaryota</taxon>
        <taxon>Sar</taxon>
        <taxon>Stramenopiles</taxon>
        <taxon>Oomycota</taxon>
        <taxon>Saprolegniomycetes</taxon>
        <taxon>Saprolegniales</taxon>
        <taxon>Verrucalvaceae</taxon>
        <taxon>Aphanomyces</taxon>
    </lineage>
</organism>
<dbReference type="GO" id="GO:0005886">
    <property type="term" value="C:plasma membrane"/>
    <property type="evidence" value="ECO:0007669"/>
    <property type="project" value="TreeGrafter"/>
</dbReference>
<evidence type="ECO:0000256" key="4">
    <source>
        <dbReference type="ARBA" id="ARBA00023316"/>
    </source>
</evidence>
<dbReference type="SUPFAM" id="SSF49899">
    <property type="entry name" value="Concanavalin A-like lectins/glucanases"/>
    <property type="match status" value="2"/>
</dbReference>
<keyword evidence="4" id="KW-0961">Cell wall biogenesis/degradation</keyword>
<keyword evidence="2 6" id="KW-0472">Membrane</keyword>
<keyword evidence="6" id="KW-0812">Transmembrane</keyword>
<evidence type="ECO:0000256" key="1">
    <source>
        <dbReference type="ARBA" id="ARBA00004370"/>
    </source>
</evidence>
<dbReference type="PANTHER" id="PTHR31361:SF1">
    <property type="entry name" value="BETA-GLUCAN SYNTHESIS-ASSOCIATED PROTEIN KRE6-RELATED"/>
    <property type="match status" value="1"/>
</dbReference>
<dbReference type="GO" id="GO:0071555">
    <property type="term" value="P:cell wall organization"/>
    <property type="evidence" value="ECO:0007669"/>
    <property type="project" value="UniProtKB-KW"/>
</dbReference>
<feature type="transmembrane region" description="Helical" evidence="6">
    <location>
        <begin position="657"/>
        <end position="677"/>
    </location>
</feature>
<dbReference type="AlphaFoldDB" id="W4GB68"/>
<dbReference type="STRING" id="112090.W4GB68"/>
<evidence type="ECO:0000256" key="7">
    <source>
        <dbReference type="SAM" id="SignalP"/>
    </source>
</evidence>
<dbReference type="PANTHER" id="PTHR31361">
    <property type="entry name" value="BETA-GLUCAN SYNTHESIS-ASSOCIATED PROTEIN KRE6-RELATED"/>
    <property type="match status" value="1"/>
</dbReference>